<organism evidence="3 4">
    <name type="scientific">Thermoflavimicrobium daqui</name>
    <dbReference type="NCBI Taxonomy" id="2137476"/>
    <lineage>
        <taxon>Bacteria</taxon>
        <taxon>Bacillati</taxon>
        <taxon>Bacillota</taxon>
        <taxon>Bacilli</taxon>
        <taxon>Bacillales</taxon>
        <taxon>Thermoactinomycetaceae</taxon>
        <taxon>Thermoflavimicrobium</taxon>
    </lineage>
</organism>
<keyword evidence="2" id="KW-0732">Signal</keyword>
<dbReference type="AlphaFoldDB" id="A0A364K7D0"/>
<keyword evidence="4" id="KW-1185">Reference proteome</keyword>
<dbReference type="RefSeq" id="WP_113657882.1">
    <property type="nucleotide sequence ID" value="NZ_KZ845664.1"/>
</dbReference>
<dbReference type="ESTHER" id="9bacl-a0a364k7d0">
    <property type="family name" value="BlEst2-lipase-like"/>
</dbReference>
<accession>A0A364K7D0</accession>
<feature type="region of interest" description="Disordered" evidence="1">
    <location>
        <begin position="29"/>
        <end position="51"/>
    </location>
</feature>
<feature type="signal peptide" evidence="2">
    <location>
        <begin position="1"/>
        <end position="27"/>
    </location>
</feature>
<dbReference type="EMBL" id="QJKK01000002">
    <property type="protein sequence ID" value="RAL26197.1"/>
    <property type="molecule type" value="Genomic_DNA"/>
</dbReference>
<sequence length="536" mass="59379">MKRSLRIALSALGITTLLAMSATPALAATQHSSSSNSIQPTSVPLPKPMLNQDNPKKPGTWFLGATPPNVNNQPPIVFVQGLHGEAQSYWWGDTTYYGHNEMYELAYQNGFRTAFVQLYDANGEAQTPWENGRLLAETLQKIYAYFGQKVNIVGHSKGGVDTQAALVHYNAYPYVNKAISLASPHHGSNLADLAYSWYAGWLAELLGRKDKGTESLQTGNMKKFREQTDSHTHVNKNKYYTSAGTHWGPTFKALWFGGSYLSQYGPNDGMVNEWSTKLPYGNHMFTAKLDHDQMRKGSEVFPKIVSNLTASSNLRVEAPKVSTPPQPMEESVTGGPLKANQSVEKYVSVDSSAKEAVFNLLTKYKNTKVTLISPSGKIYNNKSTVYHQNEDKEFFKGANQQAFVIKQPEAGQWKVKINSKQKDAYLLTTYFNGADTVSVHVDQTVKANQNIPIQVQLNQPEKYDLSSLKVIMKTVSTDKKRTSQPEAKPNGKGKLIKELKASAKSGTMNITVEIKGKTKDGKPFERTEVVSIHVAN</sequence>
<proteinExistence type="predicted"/>
<comment type="caution">
    <text evidence="3">The sequence shown here is derived from an EMBL/GenBank/DDBJ whole genome shotgun (WGS) entry which is preliminary data.</text>
</comment>
<evidence type="ECO:0000256" key="2">
    <source>
        <dbReference type="SAM" id="SignalP"/>
    </source>
</evidence>
<dbReference type="SUPFAM" id="SSF53474">
    <property type="entry name" value="alpha/beta-Hydrolases"/>
    <property type="match status" value="1"/>
</dbReference>
<evidence type="ECO:0000313" key="4">
    <source>
        <dbReference type="Proteomes" id="UP000251213"/>
    </source>
</evidence>
<dbReference type="OrthoDB" id="9765872at2"/>
<dbReference type="InterPro" id="IPR029058">
    <property type="entry name" value="AB_hydrolase_fold"/>
</dbReference>
<evidence type="ECO:0000313" key="3">
    <source>
        <dbReference type="EMBL" id="RAL26197.1"/>
    </source>
</evidence>
<name>A0A364K7D0_9BACL</name>
<evidence type="ECO:0000256" key="1">
    <source>
        <dbReference type="SAM" id="MobiDB-lite"/>
    </source>
</evidence>
<dbReference type="Proteomes" id="UP000251213">
    <property type="component" value="Unassembled WGS sequence"/>
</dbReference>
<gene>
    <name evidence="3" type="ORF">DL897_04150</name>
</gene>
<reference evidence="3 4" key="2">
    <citation type="submission" date="2018-06" db="EMBL/GenBank/DDBJ databases">
        <authorList>
            <person name="Zhirakovskaya E."/>
        </authorList>
    </citation>
    <scope>NUCLEOTIDE SEQUENCE [LARGE SCALE GENOMIC DNA]</scope>
    <source>
        <strain evidence="3 4">FBKL4.011</strain>
    </source>
</reference>
<feature type="region of interest" description="Disordered" evidence="1">
    <location>
        <begin position="317"/>
        <end position="336"/>
    </location>
</feature>
<feature type="chain" id="PRO_5016850494" evidence="2">
    <location>
        <begin position="28"/>
        <end position="536"/>
    </location>
</feature>
<dbReference type="Gene3D" id="3.40.50.1820">
    <property type="entry name" value="alpha/beta hydrolase"/>
    <property type="match status" value="1"/>
</dbReference>
<feature type="compositionally biased region" description="Polar residues" evidence="1">
    <location>
        <begin position="29"/>
        <end position="42"/>
    </location>
</feature>
<protein>
    <submittedName>
        <fullName evidence="3">Uncharacterized protein</fullName>
    </submittedName>
</protein>
<reference evidence="3 4" key="1">
    <citation type="submission" date="2018-06" db="EMBL/GenBank/DDBJ databases">
        <title>Thermoflavimicrobium daqus sp. nov., a thermophilic microbe isolated from Moutai-flavour Daqu.</title>
        <authorList>
            <person name="Wang X."/>
            <person name="Zhou H."/>
        </authorList>
    </citation>
    <scope>NUCLEOTIDE SEQUENCE [LARGE SCALE GENOMIC DNA]</scope>
    <source>
        <strain evidence="3 4">FBKL4.011</strain>
    </source>
</reference>